<dbReference type="AlphaFoldDB" id="A0A1G2HKC3"/>
<organism evidence="2 3">
    <name type="scientific">Candidatus Staskawiczbacteria bacterium RIFCSPHIGHO2_01_FULL_34_27</name>
    <dbReference type="NCBI Taxonomy" id="1802199"/>
    <lineage>
        <taxon>Bacteria</taxon>
        <taxon>Candidatus Staskawicziibacteriota</taxon>
    </lineage>
</organism>
<evidence type="ECO:0000256" key="1">
    <source>
        <dbReference type="SAM" id="Phobius"/>
    </source>
</evidence>
<dbReference type="Proteomes" id="UP000178991">
    <property type="component" value="Unassembled WGS sequence"/>
</dbReference>
<dbReference type="EMBL" id="MHOL01000010">
    <property type="protein sequence ID" value="OGZ62932.1"/>
    <property type="molecule type" value="Genomic_DNA"/>
</dbReference>
<feature type="transmembrane region" description="Helical" evidence="1">
    <location>
        <begin position="32"/>
        <end position="53"/>
    </location>
</feature>
<evidence type="ECO:0000313" key="2">
    <source>
        <dbReference type="EMBL" id="OGZ62932.1"/>
    </source>
</evidence>
<keyword evidence="1" id="KW-0812">Transmembrane</keyword>
<evidence type="ECO:0000313" key="3">
    <source>
        <dbReference type="Proteomes" id="UP000178991"/>
    </source>
</evidence>
<keyword evidence="1" id="KW-1133">Transmembrane helix</keyword>
<name>A0A1G2HKC3_9BACT</name>
<accession>A0A1G2HKC3</accession>
<feature type="transmembrane region" description="Helical" evidence="1">
    <location>
        <begin position="73"/>
        <end position="93"/>
    </location>
</feature>
<sequence length="129" mass="15586">MQEFKKQNIVLDWFYWHFFEMPKFLFLVWKNYILFFLDYFSIPLLLMTLFSPWRKNKDSYSGGFDIGKFFSSFIYNVFSRLIGMFLRLILIVIGIMAQIFVIIFGVFIIIVWVLMPFVLIGLVLFIFVI</sequence>
<gene>
    <name evidence="2" type="ORF">A2639_01425</name>
</gene>
<feature type="transmembrane region" description="Helical" evidence="1">
    <location>
        <begin position="99"/>
        <end position="128"/>
    </location>
</feature>
<comment type="caution">
    <text evidence="2">The sequence shown here is derived from an EMBL/GenBank/DDBJ whole genome shotgun (WGS) entry which is preliminary data.</text>
</comment>
<keyword evidence="1" id="KW-0472">Membrane</keyword>
<reference evidence="2 3" key="1">
    <citation type="journal article" date="2016" name="Nat. Commun.">
        <title>Thousands of microbial genomes shed light on interconnected biogeochemical processes in an aquifer system.</title>
        <authorList>
            <person name="Anantharaman K."/>
            <person name="Brown C.T."/>
            <person name="Hug L.A."/>
            <person name="Sharon I."/>
            <person name="Castelle C.J."/>
            <person name="Probst A.J."/>
            <person name="Thomas B.C."/>
            <person name="Singh A."/>
            <person name="Wilkins M.J."/>
            <person name="Karaoz U."/>
            <person name="Brodie E.L."/>
            <person name="Williams K.H."/>
            <person name="Hubbard S.S."/>
            <person name="Banfield J.F."/>
        </authorList>
    </citation>
    <scope>NUCLEOTIDE SEQUENCE [LARGE SCALE GENOMIC DNA]</scope>
</reference>
<protein>
    <submittedName>
        <fullName evidence="2">Uncharacterized protein</fullName>
    </submittedName>
</protein>
<proteinExistence type="predicted"/>